<dbReference type="AlphaFoldDB" id="A0A0S4IW12"/>
<feature type="domain" description="Methyltransferase" evidence="3">
    <location>
        <begin position="272"/>
        <end position="354"/>
    </location>
</feature>
<protein>
    <submittedName>
        <fullName evidence="4">Methyltransferase, putative</fullName>
    </submittedName>
</protein>
<feature type="transmembrane region" description="Helical" evidence="2">
    <location>
        <begin position="12"/>
        <end position="29"/>
    </location>
</feature>
<dbReference type="EMBL" id="CYKH01000548">
    <property type="protein sequence ID" value="CUG05843.1"/>
    <property type="molecule type" value="Genomic_DNA"/>
</dbReference>
<evidence type="ECO:0000259" key="3">
    <source>
        <dbReference type="Pfam" id="PF13649"/>
    </source>
</evidence>
<dbReference type="SUPFAM" id="SSF53335">
    <property type="entry name" value="S-adenosyl-L-methionine-dependent methyltransferases"/>
    <property type="match status" value="1"/>
</dbReference>
<evidence type="ECO:0000313" key="5">
    <source>
        <dbReference type="Proteomes" id="UP000051952"/>
    </source>
</evidence>
<dbReference type="CDD" id="cd02440">
    <property type="entry name" value="AdoMet_MTases"/>
    <property type="match status" value="1"/>
</dbReference>
<evidence type="ECO:0000256" key="1">
    <source>
        <dbReference type="SAM" id="MobiDB-lite"/>
    </source>
</evidence>
<keyword evidence="2" id="KW-0472">Membrane</keyword>
<reference evidence="5" key="1">
    <citation type="submission" date="2015-09" db="EMBL/GenBank/DDBJ databases">
        <authorList>
            <consortium name="Pathogen Informatics"/>
        </authorList>
    </citation>
    <scope>NUCLEOTIDE SEQUENCE [LARGE SCALE GENOMIC DNA]</scope>
    <source>
        <strain evidence="5">Lake Konstanz</strain>
    </source>
</reference>
<dbReference type="Gene3D" id="3.40.50.150">
    <property type="entry name" value="Vaccinia Virus protein VP39"/>
    <property type="match status" value="1"/>
</dbReference>
<organism evidence="4 5">
    <name type="scientific">Bodo saltans</name>
    <name type="common">Flagellated protozoan</name>
    <dbReference type="NCBI Taxonomy" id="75058"/>
    <lineage>
        <taxon>Eukaryota</taxon>
        <taxon>Discoba</taxon>
        <taxon>Euglenozoa</taxon>
        <taxon>Kinetoplastea</taxon>
        <taxon>Metakinetoplastina</taxon>
        <taxon>Eubodonida</taxon>
        <taxon>Bodonidae</taxon>
        <taxon>Bodo</taxon>
    </lineage>
</organism>
<keyword evidence="4" id="KW-0808">Transferase</keyword>
<dbReference type="Proteomes" id="UP000051952">
    <property type="component" value="Unassembled WGS sequence"/>
</dbReference>
<dbReference type="GO" id="GO:0008168">
    <property type="term" value="F:methyltransferase activity"/>
    <property type="evidence" value="ECO:0007669"/>
    <property type="project" value="UniProtKB-KW"/>
</dbReference>
<evidence type="ECO:0000256" key="2">
    <source>
        <dbReference type="SAM" id="Phobius"/>
    </source>
</evidence>
<dbReference type="OrthoDB" id="8300214at2759"/>
<keyword evidence="2" id="KW-0812">Transmembrane</keyword>
<evidence type="ECO:0000313" key="4">
    <source>
        <dbReference type="EMBL" id="CUG05843.1"/>
    </source>
</evidence>
<feature type="region of interest" description="Disordered" evidence="1">
    <location>
        <begin position="53"/>
        <end position="73"/>
    </location>
</feature>
<accession>A0A0S4IW12</accession>
<keyword evidence="5" id="KW-1185">Reference proteome</keyword>
<name>A0A0S4IW12_BODSA</name>
<dbReference type="VEuPathDB" id="TriTrypDB:BSAL_04820"/>
<proteinExistence type="predicted"/>
<gene>
    <name evidence="4" type="ORF">BSAL_04820</name>
</gene>
<keyword evidence="2" id="KW-1133">Transmembrane helix</keyword>
<dbReference type="InterPro" id="IPR029063">
    <property type="entry name" value="SAM-dependent_MTases_sf"/>
</dbReference>
<keyword evidence="4" id="KW-0489">Methyltransferase</keyword>
<dbReference type="Pfam" id="PF13649">
    <property type="entry name" value="Methyltransf_25"/>
    <property type="match status" value="1"/>
</dbReference>
<sequence length="454" mass="50382">MSSTLCASRRSWVICVAVAAMFIVTYDSLGGGRVQSPLLPSETLQHVLHDTKDVTEAPTPTSKDPEKSRHSASLLEQPFTKVSCDLLVSRAYPKNAVLSAHMFTAALPHRTQQATTIYKPRSETECPTEASLLHLDPRLDNDTNIDQRASHIEFKYQYYVTRCNRTNGIMWKHMTIPVMQAVTERVVVLMCELLRWECEGWRRRLNSLSGEGDAESTSFRRLTRPRRIRVLDWASGCGAGTEILRDTLLAQFTAGRHHHRSSRGEEVHDPPSVDILGIDLMKPAVAFAQQHLRSPTAHNHQGAISYCHADGTKLSWIQDGEFDLITSFGGLLHLPSAVMCSTVQQLLRKLRPGGVMWGGYLDTYAIADALAKCSGAASTEHTPTEACSVVVVDGNNVPSPVADAASHGSQASSSAASVHTTILKENDWFKNTGMPRVYRRKKPYSVVWYRRHNP</sequence>
<dbReference type="InterPro" id="IPR041698">
    <property type="entry name" value="Methyltransf_25"/>
</dbReference>
<dbReference type="GO" id="GO:0032259">
    <property type="term" value="P:methylation"/>
    <property type="evidence" value="ECO:0007669"/>
    <property type="project" value="UniProtKB-KW"/>
</dbReference>